<organism evidence="1">
    <name type="scientific">marine sediment metagenome</name>
    <dbReference type="NCBI Taxonomy" id="412755"/>
    <lineage>
        <taxon>unclassified sequences</taxon>
        <taxon>metagenomes</taxon>
        <taxon>ecological metagenomes</taxon>
    </lineage>
</organism>
<gene>
    <name evidence="1" type="ORF">LCGC14_2694760</name>
</gene>
<comment type="caution">
    <text evidence="1">The sequence shown here is derived from an EMBL/GenBank/DDBJ whole genome shotgun (WGS) entry which is preliminary data.</text>
</comment>
<proteinExistence type="predicted"/>
<dbReference type="EMBL" id="LAZR01047853">
    <property type="protein sequence ID" value="KKK93252.1"/>
    <property type="molecule type" value="Genomic_DNA"/>
</dbReference>
<protein>
    <recommendedName>
        <fullName evidence="2">GATA-type domain-containing protein</fullName>
    </recommendedName>
</protein>
<sequence length="61" mass="7222">MKLPHGIGMKKMKCSQCEKEANEMTCYKSNTTGEVWCQTCVAKIKKKRNTVRYKERFRRTC</sequence>
<evidence type="ECO:0000313" key="1">
    <source>
        <dbReference type="EMBL" id="KKK93252.1"/>
    </source>
</evidence>
<dbReference type="AlphaFoldDB" id="A0A0F8ZHF4"/>
<name>A0A0F8ZHF4_9ZZZZ</name>
<reference evidence="1" key="1">
    <citation type="journal article" date="2015" name="Nature">
        <title>Complex archaea that bridge the gap between prokaryotes and eukaryotes.</title>
        <authorList>
            <person name="Spang A."/>
            <person name="Saw J.H."/>
            <person name="Jorgensen S.L."/>
            <person name="Zaremba-Niedzwiedzka K."/>
            <person name="Martijn J."/>
            <person name="Lind A.E."/>
            <person name="van Eijk R."/>
            <person name="Schleper C."/>
            <person name="Guy L."/>
            <person name="Ettema T.J."/>
        </authorList>
    </citation>
    <scope>NUCLEOTIDE SEQUENCE</scope>
</reference>
<evidence type="ECO:0008006" key="2">
    <source>
        <dbReference type="Google" id="ProtNLM"/>
    </source>
</evidence>
<accession>A0A0F8ZHF4</accession>